<comment type="catalytic activity">
    <reaction evidence="1">
        <text>ATP + protein L-histidine = ADP + protein N-phospho-L-histidine.</text>
        <dbReference type="EC" id="2.7.13.3"/>
    </reaction>
</comment>
<keyword evidence="4" id="KW-0808">Transferase</keyword>
<feature type="transmembrane region" description="Helical" evidence="9">
    <location>
        <begin position="58"/>
        <end position="76"/>
    </location>
</feature>
<evidence type="ECO:0000256" key="9">
    <source>
        <dbReference type="SAM" id="Phobius"/>
    </source>
</evidence>
<dbReference type="OrthoDB" id="9764522at2"/>
<dbReference type="InterPro" id="IPR005467">
    <property type="entry name" value="His_kinase_dom"/>
</dbReference>
<proteinExistence type="predicted"/>
<evidence type="ECO:0000256" key="3">
    <source>
        <dbReference type="ARBA" id="ARBA00022553"/>
    </source>
</evidence>
<feature type="domain" description="Histidine kinase" evidence="10">
    <location>
        <begin position="253"/>
        <end position="459"/>
    </location>
</feature>
<keyword evidence="12" id="KW-1185">Reference proteome</keyword>
<dbReference type="HOGENOM" id="CLU_000445_114_39_9"/>
<dbReference type="InterPro" id="IPR000014">
    <property type="entry name" value="PAS"/>
</dbReference>
<organism evidence="11 12">
    <name type="scientific">Alkaliphilus oremlandii (strain OhILAs)</name>
    <name type="common">Clostridium oremlandii (strain OhILAs)</name>
    <dbReference type="NCBI Taxonomy" id="350688"/>
    <lineage>
        <taxon>Bacteria</taxon>
        <taxon>Bacillati</taxon>
        <taxon>Bacillota</taxon>
        <taxon>Clostridia</taxon>
        <taxon>Peptostreptococcales</taxon>
        <taxon>Natronincolaceae</taxon>
        <taxon>Alkaliphilus</taxon>
    </lineage>
</organism>
<name>A8MGT1_ALKOO</name>
<dbReference type="EMBL" id="CP000853">
    <property type="protein sequence ID" value="ABW18625.1"/>
    <property type="molecule type" value="Genomic_DNA"/>
</dbReference>
<evidence type="ECO:0000256" key="2">
    <source>
        <dbReference type="ARBA" id="ARBA00012438"/>
    </source>
</evidence>
<dbReference type="GO" id="GO:0000155">
    <property type="term" value="F:phosphorelay sensor kinase activity"/>
    <property type="evidence" value="ECO:0007669"/>
    <property type="project" value="InterPro"/>
</dbReference>
<sequence>MNKDKKSKIVIILLLLLITILHYSTRLRPWGIHDFYRRLYYIPIILAAFKFRLKGGFIVSTLVVLIYAPHLLTYFGELNIEVINQFLESGMFMIIGLITGYLVEQDYKRGKALEHQVIKIANLENYTHNILESIDSGVMAFEANGSLQTINRHIEKILGSKEEVNRFLAQEDIIKQINRVLFGKEKVIKQELRYTKGKDHEIYLEITIYPIINTSKVQEGAVVVVQDVTIVKRLEAEVKRGERLAAVGQLASGIAHEIRNPLGIIKTISQTINQDIKDEEIKEGLDIIQHEIDRANKVIKGILDFARPNKIQDCKIDLEKLLNELVMVTRKFAQQQNVDLRFNILKQNKIQGDPDKLKQAFINIILNGIQAMKDGGKLEITLEESDKKWAVISFKDEGEGISDELLDKIFNPFFTTKESGTGLGLSITHSTIEEHNGKIEFNSKLGEGTNVKVYLPLMDKEDTNE</sequence>
<keyword evidence="7" id="KW-0067">ATP-binding</keyword>
<dbReference type="PROSITE" id="PS50109">
    <property type="entry name" value="HIS_KIN"/>
    <property type="match status" value="1"/>
</dbReference>
<accession>A8MGT1</accession>
<keyword evidence="5" id="KW-0547">Nucleotide-binding</keyword>
<evidence type="ECO:0000256" key="7">
    <source>
        <dbReference type="ARBA" id="ARBA00022840"/>
    </source>
</evidence>
<dbReference type="SUPFAM" id="SSF47384">
    <property type="entry name" value="Homodimeric domain of signal transducing histidine kinase"/>
    <property type="match status" value="1"/>
</dbReference>
<dbReference type="EC" id="2.7.13.3" evidence="2"/>
<dbReference type="SUPFAM" id="SSF55874">
    <property type="entry name" value="ATPase domain of HSP90 chaperone/DNA topoisomerase II/histidine kinase"/>
    <property type="match status" value="1"/>
</dbReference>
<dbReference type="RefSeq" id="WP_012158937.1">
    <property type="nucleotide sequence ID" value="NC_009922.1"/>
</dbReference>
<dbReference type="Pfam" id="PF00512">
    <property type="entry name" value="HisKA"/>
    <property type="match status" value="1"/>
</dbReference>
<dbReference type="Proteomes" id="UP000000269">
    <property type="component" value="Chromosome"/>
</dbReference>
<dbReference type="SUPFAM" id="SSF55785">
    <property type="entry name" value="PYP-like sensor domain (PAS domain)"/>
    <property type="match status" value="1"/>
</dbReference>
<dbReference type="Pfam" id="PF02518">
    <property type="entry name" value="HATPase_c"/>
    <property type="match status" value="1"/>
</dbReference>
<dbReference type="PRINTS" id="PR00344">
    <property type="entry name" value="BCTRLSENSOR"/>
</dbReference>
<keyword evidence="9" id="KW-0812">Transmembrane</keyword>
<dbReference type="CDD" id="cd00082">
    <property type="entry name" value="HisKA"/>
    <property type="match status" value="1"/>
</dbReference>
<dbReference type="Gene3D" id="3.30.565.10">
    <property type="entry name" value="Histidine kinase-like ATPase, C-terminal domain"/>
    <property type="match status" value="1"/>
</dbReference>
<evidence type="ECO:0000313" key="11">
    <source>
        <dbReference type="EMBL" id="ABW18625.1"/>
    </source>
</evidence>
<dbReference type="Gene3D" id="1.10.287.130">
    <property type="match status" value="1"/>
</dbReference>
<dbReference type="Gene3D" id="3.30.450.20">
    <property type="entry name" value="PAS domain"/>
    <property type="match status" value="1"/>
</dbReference>
<dbReference type="PANTHER" id="PTHR43065">
    <property type="entry name" value="SENSOR HISTIDINE KINASE"/>
    <property type="match status" value="1"/>
</dbReference>
<dbReference type="PANTHER" id="PTHR43065:SF10">
    <property type="entry name" value="PEROXIDE STRESS-ACTIVATED HISTIDINE KINASE MAK3"/>
    <property type="match status" value="1"/>
</dbReference>
<dbReference type="eggNOG" id="COG3852">
    <property type="taxonomic scope" value="Bacteria"/>
</dbReference>
<reference evidence="12" key="1">
    <citation type="submission" date="2007-10" db="EMBL/GenBank/DDBJ databases">
        <title>Complete genome of Alkaliphilus oremlandii OhILAs.</title>
        <authorList>
            <person name="Copeland A."/>
            <person name="Lucas S."/>
            <person name="Lapidus A."/>
            <person name="Barry K."/>
            <person name="Detter J.C."/>
            <person name="Glavina del Rio T."/>
            <person name="Hammon N."/>
            <person name="Israni S."/>
            <person name="Dalin E."/>
            <person name="Tice H."/>
            <person name="Pitluck S."/>
            <person name="Chain P."/>
            <person name="Malfatti S."/>
            <person name="Shin M."/>
            <person name="Vergez L."/>
            <person name="Schmutz J."/>
            <person name="Larimer F."/>
            <person name="Land M."/>
            <person name="Hauser L."/>
            <person name="Kyrpides N."/>
            <person name="Mikhailova N."/>
            <person name="Stolz J.F."/>
            <person name="Dawson A."/>
            <person name="Fisher E."/>
            <person name="Crable B."/>
            <person name="Perera E."/>
            <person name="Lisak J."/>
            <person name="Ranganathan M."/>
            <person name="Basu P."/>
            <person name="Richardson P."/>
        </authorList>
    </citation>
    <scope>NUCLEOTIDE SEQUENCE [LARGE SCALE GENOMIC DNA]</scope>
    <source>
        <strain evidence="12">OhILAs</strain>
    </source>
</reference>
<evidence type="ECO:0000259" key="10">
    <source>
        <dbReference type="PROSITE" id="PS50109"/>
    </source>
</evidence>
<evidence type="ECO:0000256" key="4">
    <source>
        <dbReference type="ARBA" id="ARBA00022679"/>
    </source>
</evidence>
<dbReference type="InterPro" id="IPR035965">
    <property type="entry name" value="PAS-like_dom_sf"/>
</dbReference>
<keyword evidence="9" id="KW-0472">Membrane</keyword>
<keyword evidence="8" id="KW-0902">Two-component regulatory system</keyword>
<keyword evidence="9" id="KW-1133">Transmembrane helix</keyword>
<evidence type="ECO:0000313" key="12">
    <source>
        <dbReference type="Proteomes" id="UP000000269"/>
    </source>
</evidence>
<dbReference type="STRING" id="350688.Clos_1078"/>
<dbReference type="InterPro" id="IPR003661">
    <property type="entry name" value="HisK_dim/P_dom"/>
</dbReference>
<dbReference type="SMART" id="SM00387">
    <property type="entry name" value="HATPase_c"/>
    <property type="match status" value="1"/>
</dbReference>
<dbReference type="InterPro" id="IPR036097">
    <property type="entry name" value="HisK_dim/P_sf"/>
</dbReference>
<keyword evidence="6 11" id="KW-0418">Kinase</keyword>
<evidence type="ECO:0000256" key="8">
    <source>
        <dbReference type="ARBA" id="ARBA00023012"/>
    </source>
</evidence>
<evidence type="ECO:0000256" key="6">
    <source>
        <dbReference type="ARBA" id="ARBA00022777"/>
    </source>
</evidence>
<dbReference type="AlphaFoldDB" id="A8MGT1"/>
<dbReference type="SMART" id="SM00388">
    <property type="entry name" value="HisKA"/>
    <property type="match status" value="1"/>
</dbReference>
<dbReference type="InterPro" id="IPR003594">
    <property type="entry name" value="HATPase_dom"/>
</dbReference>
<dbReference type="NCBIfam" id="TIGR00229">
    <property type="entry name" value="sensory_box"/>
    <property type="match status" value="1"/>
</dbReference>
<protein>
    <recommendedName>
        <fullName evidence="2">histidine kinase</fullName>
        <ecNumber evidence="2">2.7.13.3</ecNumber>
    </recommendedName>
</protein>
<feature type="transmembrane region" description="Helical" evidence="9">
    <location>
        <begin position="82"/>
        <end position="103"/>
    </location>
</feature>
<gene>
    <name evidence="11" type="ordered locus">Clos_1078</name>
</gene>
<dbReference type="InterPro" id="IPR036890">
    <property type="entry name" value="HATPase_C_sf"/>
</dbReference>
<dbReference type="InterPro" id="IPR004358">
    <property type="entry name" value="Sig_transdc_His_kin-like_C"/>
</dbReference>
<dbReference type="KEGG" id="aoe:Clos_1078"/>
<evidence type="ECO:0000256" key="1">
    <source>
        <dbReference type="ARBA" id="ARBA00000085"/>
    </source>
</evidence>
<evidence type="ECO:0000256" key="5">
    <source>
        <dbReference type="ARBA" id="ARBA00022741"/>
    </source>
</evidence>
<keyword evidence="3" id="KW-0597">Phosphoprotein</keyword>
<dbReference type="GO" id="GO:0005524">
    <property type="term" value="F:ATP binding"/>
    <property type="evidence" value="ECO:0007669"/>
    <property type="project" value="UniProtKB-KW"/>
</dbReference>